<evidence type="ECO:0000256" key="4">
    <source>
        <dbReference type="ARBA" id="ARBA00022679"/>
    </source>
</evidence>
<dbReference type="Pfam" id="PF00535">
    <property type="entry name" value="Glycos_transf_2"/>
    <property type="match status" value="1"/>
</dbReference>
<sequence length="334" mass="38758">MKKYVVIPVYKEAENLKDLLPLLRDFNVIIVDDDSKDGTERICSNFKNVKLIVRKNQKGLASAVVYGISSIKEKNAEIVVADADFEHDYSRIKDVFKLLEKNDFVECVKSGKRLWNRGIISAGAKNLLYLLVPEAKWLQDPMSGFFGFRLASIDFKKVKPIGYKIMLEIFINLKKESKKKHLVYNYGYRKHGKSKLKINIIMEFLQQVLRLNKYRVLKFAFVGFIGLLVNEFIAFLFHPYIPIYIDFLISAEFGVISNFLLNHFFTFRRRTKAITAFPRYNFVALIGISIDVVIATLLSFRIEYLIANFIGIIVAFAFNYVLSEKFAWVVHEKK</sequence>
<keyword evidence="6 8" id="KW-1133">Transmembrane helix</keyword>
<keyword evidence="7 8" id="KW-0472">Membrane</keyword>
<reference evidence="11 12" key="1">
    <citation type="journal article" date="2010" name="Proc. Natl. Acad. Sci. U.S.A.">
        <title>Enigmatic, ultrasmall, uncultivated Archaea.</title>
        <authorList>
            <person name="Baker B.J."/>
            <person name="Comolli L.R."/>
            <person name="Dick G.J."/>
            <person name="Hauser L.J."/>
            <person name="Hyatt D."/>
            <person name="Dill B.D."/>
            <person name="Land M.L."/>
            <person name="Verberkmoes N.C."/>
            <person name="Hettich R.L."/>
            <person name="Banfield J.F."/>
        </authorList>
    </citation>
    <scope>NUCLEOTIDE SEQUENCE [LARGE SCALE GENOMIC DNA]</scope>
</reference>
<organism evidence="11 12">
    <name type="scientific">Candidatus Parvarchaeum acidiphilum ARMAN-4</name>
    <dbReference type="NCBI Taxonomy" id="662760"/>
    <lineage>
        <taxon>Archaea</taxon>
        <taxon>Candidatus Parvarchaeota</taxon>
        <taxon>Candidatus Parvarchaeum</taxon>
    </lineage>
</organism>
<name>D2EES8_PARA4</name>
<feature type="transmembrane region" description="Helical" evidence="8">
    <location>
        <begin position="304"/>
        <end position="322"/>
    </location>
</feature>
<dbReference type="InterPro" id="IPR007267">
    <property type="entry name" value="GtrA_DPMS_TM"/>
</dbReference>
<dbReference type="AlphaFoldDB" id="D2EES8"/>
<dbReference type="InterPro" id="IPR039528">
    <property type="entry name" value="DPM1-like"/>
</dbReference>
<dbReference type="Proteomes" id="UP000009375">
    <property type="component" value="Unassembled WGS sequence"/>
</dbReference>
<keyword evidence="5 8" id="KW-0812">Transmembrane</keyword>
<feature type="transmembrane region" description="Helical" evidence="8">
    <location>
        <begin position="216"/>
        <end position="237"/>
    </location>
</feature>
<dbReference type="SUPFAM" id="SSF53448">
    <property type="entry name" value="Nucleotide-diphospho-sugar transferases"/>
    <property type="match status" value="1"/>
</dbReference>
<keyword evidence="4 11" id="KW-0808">Transferase</keyword>
<accession>D2EES8</accession>
<evidence type="ECO:0000256" key="5">
    <source>
        <dbReference type="ARBA" id="ARBA00022692"/>
    </source>
</evidence>
<dbReference type="GO" id="GO:0035269">
    <property type="term" value="P:protein O-linked glycosylation via mannose"/>
    <property type="evidence" value="ECO:0007669"/>
    <property type="project" value="TreeGrafter"/>
</dbReference>
<feature type="transmembrane region" description="Helical" evidence="8">
    <location>
        <begin position="243"/>
        <end position="265"/>
    </location>
</feature>
<gene>
    <name evidence="11" type="ORF">BJBARM4_0231</name>
</gene>
<dbReference type="GO" id="GO:0016020">
    <property type="term" value="C:membrane"/>
    <property type="evidence" value="ECO:0007669"/>
    <property type="project" value="UniProtKB-SubCell"/>
</dbReference>
<dbReference type="InterPro" id="IPR029044">
    <property type="entry name" value="Nucleotide-diphossugar_trans"/>
</dbReference>
<feature type="domain" description="GtrA/DPMS transmembrane" evidence="10">
    <location>
        <begin position="218"/>
        <end position="328"/>
    </location>
</feature>
<evidence type="ECO:0000259" key="9">
    <source>
        <dbReference type="Pfam" id="PF00535"/>
    </source>
</evidence>
<dbReference type="Gene3D" id="3.90.550.10">
    <property type="entry name" value="Spore Coat Polysaccharide Biosynthesis Protein SpsA, Chain A"/>
    <property type="match status" value="1"/>
</dbReference>
<dbReference type="GO" id="GO:0004582">
    <property type="term" value="F:dolichyl-phosphate beta-D-mannosyltransferase activity"/>
    <property type="evidence" value="ECO:0007669"/>
    <property type="project" value="InterPro"/>
</dbReference>
<evidence type="ECO:0000313" key="12">
    <source>
        <dbReference type="Proteomes" id="UP000009375"/>
    </source>
</evidence>
<dbReference type="EMBL" id="GG730041">
    <property type="protein sequence ID" value="EEZ93139.1"/>
    <property type="molecule type" value="Genomic_DNA"/>
</dbReference>
<protein>
    <submittedName>
        <fullName evidence="11">Glycosyl transferase family 2</fullName>
    </submittedName>
</protein>
<evidence type="ECO:0000259" key="10">
    <source>
        <dbReference type="Pfam" id="PF04138"/>
    </source>
</evidence>
<evidence type="ECO:0000256" key="8">
    <source>
        <dbReference type="SAM" id="Phobius"/>
    </source>
</evidence>
<evidence type="ECO:0000313" key="11">
    <source>
        <dbReference type="EMBL" id="EEZ93139.1"/>
    </source>
</evidence>
<comment type="similarity">
    <text evidence="2">Belongs to the glycosyltransferase 2 family.</text>
</comment>
<comment type="subcellular location">
    <subcellularLocation>
        <location evidence="1">Membrane</location>
        <topology evidence="1">Multi-pass membrane protein</topology>
    </subcellularLocation>
</comment>
<evidence type="ECO:0000256" key="3">
    <source>
        <dbReference type="ARBA" id="ARBA00022676"/>
    </source>
</evidence>
<feature type="domain" description="Glycosyltransferase 2-like" evidence="9">
    <location>
        <begin position="5"/>
        <end position="116"/>
    </location>
</feature>
<dbReference type="PANTHER" id="PTHR43398:SF1">
    <property type="entry name" value="DOLICHOL-PHOSPHATE MANNOSYLTRANSFERASE SUBUNIT 1"/>
    <property type="match status" value="1"/>
</dbReference>
<proteinExistence type="inferred from homology"/>
<evidence type="ECO:0000256" key="2">
    <source>
        <dbReference type="ARBA" id="ARBA00006739"/>
    </source>
</evidence>
<evidence type="ECO:0000256" key="1">
    <source>
        <dbReference type="ARBA" id="ARBA00004141"/>
    </source>
</evidence>
<dbReference type="Pfam" id="PF04138">
    <property type="entry name" value="GtrA_DPMS_TM"/>
    <property type="match status" value="1"/>
</dbReference>
<dbReference type="InterPro" id="IPR001173">
    <property type="entry name" value="Glyco_trans_2-like"/>
</dbReference>
<dbReference type="GO" id="GO:0006506">
    <property type="term" value="P:GPI anchor biosynthetic process"/>
    <property type="evidence" value="ECO:0007669"/>
    <property type="project" value="TreeGrafter"/>
</dbReference>
<dbReference type="GO" id="GO:0000271">
    <property type="term" value="P:polysaccharide biosynthetic process"/>
    <property type="evidence" value="ECO:0007669"/>
    <property type="project" value="InterPro"/>
</dbReference>
<dbReference type="GO" id="GO:0006488">
    <property type="term" value="P:dolichol-linked oligosaccharide biosynthetic process"/>
    <property type="evidence" value="ECO:0007669"/>
    <property type="project" value="TreeGrafter"/>
</dbReference>
<keyword evidence="3" id="KW-0328">Glycosyltransferase</keyword>
<feature type="transmembrane region" description="Helical" evidence="8">
    <location>
        <begin position="277"/>
        <end position="298"/>
    </location>
</feature>
<dbReference type="PANTHER" id="PTHR43398">
    <property type="entry name" value="DOLICHOL-PHOSPHATE MANNOSYLTRANSFERASE SUBUNIT 1"/>
    <property type="match status" value="1"/>
</dbReference>
<evidence type="ECO:0000256" key="6">
    <source>
        <dbReference type="ARBA" id="ARBA00022989"/>
    </source>
</evidence>
<evidence type="ECO:0000256" key="7">
    <source>
        <dbReference type="ARBA" id="ARBA00023136"/>
    </source>
</evidence>